<dbReference type="AlphaFoldDB" id="A0A1F6ARN7"/>
<evidence type="ECO:0000256" key="2">
    <source>
        <dbReference type="ARBA" id="ARBA00005204"/>
    </source>
</evidence>
<dbReference type="GO" id="GO:0005524">
    <property type="term" value="F:ATP binding"/>
    <property type="evidence" value="ECO:0007669"/>
    <property type="project" value="UniProtKB-KW"/>
</dbReference>
<dbReference type="PANTHER" id="PTHR42945:SF1">
    <property type="entry name" value="HISTIDINE BIOSYNTHESIS BIFUNCTIONAL PROTEIN HIS7"/>
    <property type="match status" value="1"/>
</dbReference>
<evidence type="ECO:0000256" key="3">
    <source>
        <dbReference type="ARBA" id="ARBA00022605"/>
    </source>
</evidence>
<name>A0A1F6ARN7_9BACT</name>
<dbReference type="CDD" id="cd11534">
    <property type="entry name" value="NTP-PPase_HisIE_like"/>
    <property type="match status" value="1"/>
</dbReference>
<dbReference type="FunFam" id="1.10.287.1080:FF:000002">
    <property type="entry name" value="Histidine biosynthesis bifunctional protein HisIE"/>
    <property type="match status" value="1"/>
</dbReference>
<comment type="pathway">
    <text evidence="2 8">Amino-acid biosynthesis; L-histidine biosynthesis; L-histidine from 5-phospho-alpha-D-ribose 1-diphosphate: step 2/9.</text>
</comment>
<dbReference type="EC" id="3.6.1.31" evidence="8"/>
<dbReference type="Gene3D" id="1.10.287.1080">
    <property type="entry name" value="MazG-like"/>
    <property type="match status" value="1"/>
</dbReference>
<evidence type="ECO:0000313" key="10">
    <source>
        <dbReference type="Proteomes" id="UP000176609"/>
    </source>
</evidence>
<comment type="subcellular location">
    <subcellularLocation>
        <location evidence="8">Cytoplasm</location>
    </subcellularLocation>
</comment>
<proteinExistence type="inferred from homology"/>
<dbReference type="SUPFAM" id="SSF101386">
    <property type="entry name" value="all-alpha NTP pyrophosphatases"/>
    <property type="match status" value="1"/>
</dbReference>
<dbReference type="InterPro" id="IPR008179">
    <property type="entry name" value="HisE"/>
</dbReference>
<keyword evidence="7 8" id="KW-0368">Histidine biosynthesis</keyword>
<dbReference type="InterPro" id="IPR021130">
    <property type="entry name" value="PRib-ATP_PPHydrolase-like"/>
</dbReference>
<sequence length="95" mass="11064">MQLEELISIIKQRIKTLPKDSYVAKLYKEGENRILQKVGEEAVEVIVASKGKDKKHLQEEMADLLFMILVLMVIKDVSLEDILEVLKKRRKSRLE</sequence>
<keyword evidence="3 8" id="KW-0028">Amino-acid biosynthesis</keyword>
<evidence type="ECO:0000256" key="6">
    <source>
        <dbReference type="ARBA" id="ARBA00022840"/>
    </source>
</evidence>
<keyword evidence="5 8" id="KW-0378">Hydrolase</keyword>
<dbReference type="Pfam" id="PF01503">
    <property type="entry name" value="PRA-PH"/>
    <property type="match status" value="1"/>
</dbReference>
<protein>
    <recommendedName>
        <fullName evidence="8">Phosphoribosyl-ATP pyrophosphatase</fullName>
        <shortName evidence="8">PRA-PH</shortName>
        <ecNumber evidence="8">3.6.1.31</ecNumber>
    </recommendedName>
</protein>
<dbReference type="GO" id="GO:0005737">
    <property type="term" value="C:cytoplasm"/>
    <property type="evidence" value="ECO:0007669"/>
    <property type="project" value="UniProtKB-SubCell"/>
</dbReference>
<evidence type="ECO:0000313" key="9">
    <source>
        <dbReference type="EMBL" id="OGG27354.1"/>
    </source>
</evidence>
<comment type="caution">
    <text evidence="9">The sequence shown here is derived from an EMBL/GenBank/DDBJ whole genome shotgun (WGS) entry which is preliminary data.</text>
</comment>
<dbReference type="GO" id="GO:0000105">
    <property type="term" value="P:L-histidine biosynthetic process"/>
    <property type="evidence" value="ECO:0007669"/>
    <property type="project" value="UniProtKB-UniRule"/>
</dbReference>
<keyword evidence="6 8" id="KW-0067">ATP-binding</keyword>
<comment type="catalytic activity">
    <reaction evidence="1 8">
        <text>1-(5-phospho-beta-D-ribosyl)-ATP + H2O = 1-(5-phospho-beta-D-ribosyl)-5'-AMP + diphosphate + H(+)</text>
        <dbReference type="Rhea" id="RHEA:22828"/>
        <dbReference type="ChEBI" id="CHEBI:15377"/>
        <dbReference type="ChEBI" id="CHEBI:15378"/>
        <dbReference type="ChEBI" id="CHEBI:33019"/>
        <dbReference type="ChEBI" id="CHEBI:59457"/>
        <dbReference type="ChEBI" id="CHEBI:73183"/>
        <dbReference type="EC" id="3.6.1.31"/>
    </reaction>
</comment>
<dbReference type="GO" id="GO:0004636">
    <property type="term" value="F:phosphoribosyl-ATP diphosphatase activity"/>
    <property type="evidence" value="ECO:0007669"/>
    <property type="project" value="UniProtKB-UniRule"/>
</dbReference>
<gene>
    <name evidence="8" type="primary">hisE</name>
    <name evidence="9" type="ORF">A2960_00105</name>
</gene>
<dbReference type="UniPathway" id="UPA00031">
    <property type="reaction ID" value="UER00007"/>
</dbReference>
<dbReference type="Proteomes" id="UP000176609">
    <property type="component" value="Unassembled WGS sequence"/>
</dbReference>
<evidence type="ECO:0000256" key="4">
    <source>
        <dbReference type="ARBA" id="ARBA00022741"/>
    </source>
</evidence>
<dbReference type="HAMAP" id="MF_01020">
    <property type="entry name" value="HisE"/>
    <property type="match status" value="1"/>
</dbReference>
<dbReference type="NCBIfam" id="TIGR03188">
    <property type="entry name" value="histidine_hisI"/>
    <property type="match status" value="1"/>
</dbReference>
<keyword evidence="8" id="KW-0963">Cytoplasm</keyword>
<evidence type="ECO:0000256" key="7">
    <source>
        <dbReference type="ARBA" id="ARBA00023102"/>
    </source>
</evidence>
<evidence type="ECO:0000256" key="1">
    <source>
        <dbReference type="ARBA" id="ARBA00001460"/>
    </source>
</evidence>
<keyword evidence="4 8" id="KW-0547">Nucleotide-binding</keyword>
<organism evidence="9 10">
    <name type="scientific">Candidatus Gottesmanbacteria bacterium RIFCSPLOWO2_01_FULL_39_12b</name>
    <dbReference type="NCBI Taxonomy" id="1798388"/>
    <lineage>
        <taxon>Bacteria</taxon>
        <taxon>Candidatus Gottesmaniibacteriota</taxon>
    </lineage>
</organism>
<reference evidence="9 10" key="1">
    <citation type="journal article" date="2016" name="Nat. Commun.">
        <title>Thousands of microbial genomes shed light on interconnected biogeochemical processes in an aquifer system.</title>
        <authorList>
            <person name="Anantharaman K."/>
            <person name="Brown C.T."/>
            <person name="Hug L.A."/>
            <person name="Sharon I."/>
            <person name="Castelle C.J."/>
            <person name="Probst A.J."/>
            <person name="Thomas B.C."/>
            <person name="Singh A."/>
            <person name="Wilkins M.J."/>
            <person name="Karaoz U."/>
            <person name="Brodie E.L."/>
            <person name="Williams K.H."/>
            <person name="Hubbard S.S."/>
            <person name="Banfield J.F."/>
        </authorList>
    </citation>
    <scope>NUCLEOTIDE SEQUENCE [LARGE SCALE GENOMIC DNA]</scope>
</reference>
<dbReference type="PANTHER" id="PTHR42945">
    <property type="entry name" value="HISTIDINE BIOSYNTHESIS BIFUNCTIONAL PROTEIN"/>
    <property type="match status" value="1"/>
</dbReference>
<evidence type="ECO:0000256" key="5">
    <source>
        <dbReference type="ARBA" id="ARBA00022801"/>
    </source>
</evidence>
<dbReference type="EMBL" id="MFJR01000003">
    <property type="protein sequence ID" value="OGG27354.1"/>
    <property type="molecule type" value="Genomic_DNA"/>
</dbReference>
<accession>A0A1F6ARN7</accession>
<comment type="similarity">
    <text evidence="8">Belongs to the PRA-PH family.</text>
</comment>
<evidence type="ECO:0000256" key="8">
    <source>
        <dbReference type="HAMAP-Rule" id="MF_01020"/>
    </source>
</evidence>